<accession>J9GHX5</accession>
<protein>
    <submittedName>
        <fullName evidence="1">Uncharacterized protein</fullName>
    </submittedName>
</protein>
<gene>
    <name evidence="1" type="ORF">EVA_12831</name>
</gene>
<comment type="caution">
    <text evidence="1">The sequence shown here is derived from an EMBL/GenBank/DDBJ whole genome shotgun (WGS) entry which is preliminary data.</text>
</comment>
<proteinExistence type="predicted"/>
<dbReference type="AlphaFoldDB" id="J9GHX5"/>
<reference evidence="1" key="1">
    <citation type="journal article" date="2012" name="PLoS ONE">
        <title>Gene sets for utilization of primary and secondary nutrition supplies in the distal gut of endangered iberian lynx.</title>
        <authorList>
            <person name="Alcaide M."/>
            <person name="Messina E."/>
            <person name="Richter M."/>
            <person name="Bargiela R."/>
            <person name="Peplies J."/>
            <person name="Huws S.A."/>
            <person name="Newbold C.J."/>
            <person name="Golyshin P.N."/>
            <person name="Simon M.A."/>
            <person name="Lopez G."/>
            <person name="Yakimov M.M."/>
            <person name="Ferrer M."/>
        </authorList>
    </citation>
    <scope>NUCLEOTIDE SEQUENCE</scope>
</reference>
<evidence type="ECO:0000313" key="1">
    <source>
        <dbReference type="EMBL" id="EJW99064.1"/>
    </source>
</evidence>
<organism evidence="1">
    <name type="scientific">gut metagenome</name>
    <dbReference type="NCBI Taxonomy" id="749906"/>
    <lineage>
        <taxon>unclassified sequences</taxon>
        <taxon>metagenomes</taxon>
        <taxon>organismal metagenomes</taxon>
    </lineage>
</organism>
<sequence>IDELEDGKLDFHYPNGYLQKE</sequence>
<feature type="non-terminal residue" evidence="1">
    <location>
        <position position="1"/>
    </location>
</feature>
<dbReference type="EMBL" id="AMCI01003976">
    <property type="protein sequence ID" value="EJW99064.1"/>
    <property type="molecule type" value="Genomic_DNA"/>
</dbReference>
<name>J9GHX5_9ZZZZ</name>